<proteinExistence type="predicted"/>
<evidence type="ECO:0000256" key="4">
    <source>
        <dbReference type="ARBA" id="ARBA00022989"/>
    </source>
</evidence>
<feature type="coiled-coil region" evidence="7">
    <location>
        <begin position="1"/>
        <end position="59"/>
    </location>
</feature>
<dbReference type="Proteomes" id="UP001497497">
    <property type="component" value="Unassembled WGS sequence"/>
</dbReference>
<keyword evidence="6 8" id="KW-0472">Membrane</keyword>
<evidence type="ECO:0000256" key="6">
    <source>
        <dbReference type="ARBA" id="ARBA00023136"/>
    </source>
</evidence>
<evidence type="ECO:0000256" key="5">
    <source>
        <dbReference type="ARBA" id="ARBA00023054"/>
    </source>
</evidence>
<gene>
    <name evidence="9" type="ORF">GSLYS_00007983001</name>
</gene>
<dbReference type="PANTHER" id="PTHR31759">
    <property type="entry name" value="COILED-COIL DOMAIN-CONTAINING PROTEIN 167"/>
    <property type="match status" value="1"/>
</dbReference>
<feature type="transmembrane region" description="Helical" evidence="8">
    <location>
        <begin position="71"/>
        <end position="90"/>
    </location>
</feature>
<dbReference type="EMBL" id="CAXITT010000159">
    <property type="protein sequence ID" value="CAL1534023.1"/>
    <property type="molecule type" value="Genomic_DNA"/>
</dbReference>
<reference evidence="9 10" key="1">
    <citation type="submission" date="2024-04" db="EMBL/GenBank/DDBJ databases">
        <authorList>
            <consortium name="Genoscope - CEA"/>
            <person name="William W."/>
        </authorList>
    </citation>
    <scope>NUCLEOTIDE SEQUENCE [LARGE SCALE GENOMIC DNA]</scope>
</reference>
<evidence type="ECO:0000313" key="10">
    <source>
        <dbReference type="Proteomes" id="UP001497497"/>
    </source>
</evidence>
<dbReference type="GO" id="GO:0016020">
    <property type="term" value="C:membrane"/>
    <property type="evidence" value="ECO:0007669"/>
    <property type="project" value="UniProtKB-SubCell"/>
</dbReference>
<dbReference type="InterPro" id="IPR028194">
    <property type="entry name" value="CC167"/>
</dbReference>
<keyword evidence="5 7" id="KW-0175">Coiled coil</keyword>
<keyword evidence="3 8" id="KW-0812">Transmembrane</keyword>
<keyword evidence="10" id="KW-1185">Reference proteome</keyword>
<name>A0AAV2HKS8_LYMST</name>
<organism evidence="9 10">
    <name type="scientific">Lymnaea stagnalis</name>
    <name type="common">Great pond snail</name>
    <name type="synonym">Helix stagnalis</name>
    <dbReference type="NCBI Taxonomy" id="6523"/>
    <lineage>
        <taxon>Eukaryota</taxon>
        <taxon>Metazoa</taxon>
        <taxon>Spiralia</taxon>
        <taxon>Lophotrochozoa</taxon>
        <taxon>Mollusca</taxon>
        <taxon>Gastropoda</taxon>
        <taxon>Heterobranchia</taxon>
        <taxon>Euthyneura</taxon>
        <taxon>Panpulmonata</taxon>
        <taxon>Hygrophila</taxon>
        <taxon>Lymnaeoidea</taxon>
        <taxon>Lymnaeidae</taxon>
        <taxon>Lymnaea</taxon>
    </lineage>
</organism>
<evidence type="ECO:0000256" key="2">
    <source>
        <dbReference type="ARBA" id="ARBA00022350"/>
    </source>
</evidence>
<evidence type="ECO:0000256" key="7">
    <source>
        <dbReference type="SAM" id="Coils"/>
    </source>
</evidence>
<accession>A0AAV2HKS8</accession>
<keyword evidence="4 8" id="KW-1133">Transmembrane helix</keyword>
<comment type="caution">
    <text evidence="9">The sequence shown here is derived from an EMBL/GenBank/DDBJ whole genome shotgun (WGS) entry which is preliminary data.</text>
</comment>
<evidence type="ECO:0000256" key="8">
    <source>
        <dbReference type="SAM" id="Phobius"/>
    </source>
</evidence>
<comment type="subcellular location">
    <subcellularLocation>
        <location evidence="1">Membrane</location>
        <topology evidence="1">Single-pass membrane protein</topology>
    </subcellularLocation>
</comment>
<dbReference type="AlphaFoldDB" id="A0AAV2HKS8"/>
<sequence length="102" mass="12074">MKTIATEIEVVEKDIEKCEKRLDDIERMRRLTKMTIEERTQLKDEMKLLEKQILNNKIQLKSLRWENWRSMLLSVVLLGLVYLGVTIYYGPLNSQTSLSSSR</sequence>
<protein>
    <recommendedName>
        <fullName evidence="2">Coiled-coil domain-containing protein 167</fullName>
    </recommendedName>
</protein>
<evidence type="ECO:0000313" key="9">
    <source>
        <dbReference type="EMBL" id="CAL1534023.1"/>
    </source>
</evidence>
<dbReference type="PANTHER" id="PTHR31759:SF1">
    <property type="entry name" value="COILED-COIL DOMAIN-CONTAINING PROTEIN 167"/>
    <property type="match status" value="1"/>
</dbReference>
<evidence type="ECO:0000256" key="3">
    <source>
        <dbReference type="ARBA" id="ARBA00022692"/>
    </source>
</evidence>
<dbReference type="Pfam" id="PF15188">
    <property type="entry name" value="CCDC-167"/>
    <property type="match status" value="1"/>
</dbReference>
<evidence type="ECO:0000256" key="1">
    <source>
        <dbReference type="ARBA" id="ARBA00004167"/>
    </source>
</evidence>